<organism evidence="2 3">
    <name type="scientific">Cercophora samala</name>
    <dbReference type="NCBI Taxonomy" id="330535"/>
    <lineage>
        <taxon>Eukaryota</taxon>
        <taxon>Fungi</taxon>
        <taxon>Dikarya</taxon>
        <taxon>Ascomycota</taxon>
        <taxon>Pezizomycotina</taxon>
        <taxon>Sordariomycetes</taxon>
        <taxon>Sordariomycetidae</taxon>
        <taxon>Sordariales</taxon>
        <taxon>Lasiosphaeriaceae</taxon>
        <taxon>Cercophora</taxon>
    </lineage>
</organism>
<comment type="caution">
    <text evidence="2">The sequence shown here is derived from an EMBL/GenBank/DDBJ whole genome shotgun (WGS) entry which is preliminary data.</text>
</comment>
<evidence type="ECO:0000313" key="3">
    <source>
        <dbReference type="Proteomes" id="UP001174997"/>
    </source>
</evidence>
<dbReference type="EMBL" id="JAULSY010000071">
    <property type="protein sequence ID" value="KAK0667495.1"/>
    <property type="molecule type" value="Genomic_DNA"/>
</dbReference>
<accession>A0AA40DA42</accession>
<dbReference type="AlphaFoldDB" id="A0AA40DA42"/>
<feature type="compositionally biased region" description="Acidic residues" evidence="1">
    <location>
        <begin position="121"/>
        <end position="139"/>
    </location>
</feature>
<proteinExistence type="predicted"/>
<name>A0AA40DA42_9PEZI</name>
<protein>
    <submittedName>
        <fullName evidence="2">Uncharacterized protein</fullName>
    </submittedName>
</protein>
<dbReference type="Proteomes" id="UP001174997">
    <property type="component" value="Unassembled WGS sequence"/>
</dbReference>
<feature type="region of interest" description="Disordered" evidence="1">
    <location>
        <begin position="104"/>
        <end position="153"/>
    </location>
</feature>
<gene>
    <name evidence="2" type="ORF">QBC41DRAFT_338340</name>
</gene>
<evidence type="ECO:0000313" key="2">
    <source>
        <dbReference type="EMBL" id="KAK0667495.1"/>
    </source>
</evidence>
<sequence length="391" mass="45226">MPADPTSHAELSRQRHKLRRRTECLNIWGISIDEFEEICPLSRGKVYFNGMVSIANTCHDWKRVKKEFALARYERLHFRNGRKKDGYTERDVKEVFLALVKANERDVESEEEDNGTRDADLMVDDDGESDEEDGEEGEWDVAGGAGNRGQTAPRAMSVVEEVGDNQMDYAEEEDRFKEEDVVEHDDVVMEESFFKGEDDVEKEDEIEDATEVQKHHDLMDIFAKKAVPGGIDDKTCRWIFYMLNNGQDSEALFEQTCLKHLGTESPLFPQPVKDHEEMKARFDAWWEHVTLWKHNQQMAEDVANNILELLHAIAKEADQAESQSQKRLRWIHGLLKTDKMIHGDEPDHETFTTSLKRRAKKARKEANAWQLANQNVRKCIRAVEGVLHRAT</sequence>
<keyword evidence="3" id="KW-1185">Reference proteome</keyword>
<reference evidence="2" key="1">
    <citation type="submission" date="2023-06" db="EMBL/GenBank/DDBJ databases">
        <title>Genome-scale phylogeny and comparative genomics of the fungal order Sordariales.</title>
        <authorList>
            <consortium name="Lawrence Berkeley National Laboratory"/>
            <person name="Hensen N."/>
            <person name="Bonometti L."/>
            <person name="Westerberg I."/>
            <person name="Brannstrom I.O."/>
            <person name="Guillou S."/>
            <person name="Cros-Aarteil S."/>
            <person name="Calhoun S."/>
            <person name="Haridas S."/>
            <person name="Kuo A."/>
            <person name="Mondo S."/>
            <person name="Pangilinan J."/>
            <person name="Riley R."/>
            <person name="Labutti K."/>
            <person name="Andreopoulos B."/>
            <person name="Lipzen A."/>
            <person name="Chen C."/>
            <person name="Yanf M."/>
            <person name="Daum C."/>
            <person name="Ng V."/>
            <person name="Clum A."/>
            <person name="Steindorff A."/>
            <person name="Ohm R."/>
            <person name="Martin F."/>
            <person name="Silar P."/>
            <person name="Natvig D."/>
            <person name="Lalanne C."/>
            <person name="Gautier V."/>
            <person name="Ament-Velasquez S.L."/>
            <person name="Kruys A."/>
            <person name="Hutchinson M.I."/>
            <person name="Powell A.J."/>
            <person name="Barry K."/>
            <person name="Miller A.N."/>
            <person name="Grigoriev I.V."/>
            <person name="Debuchy R."/>
            <person name="Gladieux P."/>
            <person name="Thoren M.H."/>
            <person name="Johannesson H."/>
        </authorList>
    </citation>
    <scope>NUCLEOTIDE SEQUENCE</scope>
    <source>
        <strain evidence="2">CBS 307.81</strain>
    </source>
</reference>
<evidence type="ECO:0000256" key="1">
    <source>
        <dbReference type="SAM" id="MobiDB-lite"/>
    </source>
</evidence>